<gene>
    <name evidence="2" type="ORF">AWZ03_008269</name>
</gene>
<dbReference type="KEGG" id="dnv:108652994"/>
<accession>A0A484BBB7</accession>
<evidence type="ECO:0000256" key="1">
    <source>
        <dbReference type="SAM" id="MobiDB-lite"/>
    </source>
</evidence>
<dbReference type="Proteomes" id="UP000295192">
    <property type="component" value="Unassembled WGS sequence"/>
</dbReference>
<keyword evidence="3" id="KW-1185">Reference proteome</keyword>
<name>A0A484BBB7_DRONA</name>
<evidence type="ECO:0000313" key="3">
    <source>
        <dbReference type="Proteomes" id="UP000295192"/>
    </source>
</evidence>
<dbReference type="EMBL" id="LSRL02000081">
    <property type="protein sequence ID" value="TDG45300.1"/>
    <property type="molecule type" value="Genomic_DNA"/>
</dbReference>
<proteinExistence type="predicted"/>
<protein>
    <submittedName>
        <fullName evidence="2">Uncharacterized protein</fullName>
    </submittedName>
</protein>
<feature type="compositionally biased region" description="Low complexity" evidence="1">
    <location>
        <begin position="8"/>
        <end position="22"/>
    </location>
</feature>
<feature type="region of interest" description="Disordered" evidence="1">
    <location>
        <begin position="1"/>
        <end position="56"/>
    </location>
</feature>
<dbReference type="AlphaFoldDB" id="A0A484BBB7"/>
<organism evidence="2 3">
    <name type="scientific">Drosophila navojoa</name>
    <name type="common">Fruit fly</name>
    <dbReference type="NCBI Taxonomy" id="7232"/>
    <lineage>
        <taxon>Eukaryota</taxon>
        <taxon>Metazoa</taxon>
        <taxon>Ecdysozoa</taxon>
        <taxon>Arthropoda</taxon>
        <taxon>Hexapoda</taxon>
        <taxon>Insecta</taxon>
        <taxon>Pterygota</taxon>
        <taxon>Neoptera</taxon>
        <taxon>Endopterygota</taxon>
        <taxon>Diptera</taxon>
        <taxon>Brachycera</taxon>
        <taxon>Muscomorpha</taxon>
        <taxon>Ephydroidea</taxon>
        <taxon>Drosophilidae</taxon>
        <taxon>Drosophila</taxon>
    </lineage>
</organism>
<evidence type="ECO:0000313" key="2">
    <source>
        <dbReference type="EMBL" id="TDG45300.1"/>
    </source>
</evidence>
<reference evidence="2 3" key="1">
    <citation type="journal article" date="2019" name="J. Hered.">
        <title>An Improved Genome Assembly for Drosophila navojoa, the Basal Species in the mojavensis Cluster.</title>
        <authorList>
            <person name="Vanderlinde T."/>
            <person name="Dupim E.G."/>
            <person name="Nazario-Yepiz N.O."/>
            <person name="Carvalho A.B."/>
        </authorList>
    </citation>
    <scope>NUCLEOTIDE SEQUENCE [LARGE SCALE GENOMIC DNA]</scope>
    <source>
        <strain evidence="2">Navoj_Jal97</strain>
        <tissue evidence="2">Whole organism</tissue>
    </source>
</reference>
<feature type="compositionally biased region" description="Basic and acidic residues" evidence="1">
    <location>
        <begin position="140"/>
        <end position="153"/>
    </location>
</feature>
<dbReference type="OMA" id="MGVQTNE"/>
<comment type="caution">
    <text evidence="2">The sequence shown here is derived from an EMBL/GenBank/DDBJ whole genome shotgun (WGS) entry which is preliminary data.</text>
</comment>
<dbReference type="STRING" id="7232.A0A484BBB7"/>
<feature type="compositionally biased region" description="Polar residues" evidence="1">
    <location>
        <begin position="24"/>
        <end position="34"/>
    </location>
</feature>
<dbReference type="OrthoDB" id="7865343at2759"/>
<sequence>MTARGKLTTPTTMSAPMAMAQPRLNYNRTTNETLRGNRLATPLSPHKTGRAGRCIGGDGDGGTAAWKRTKTTEVSTISRLELTARLEKPTIASTLRSASNRGRAIAQKAAVPRKPATPRTETKCLDTTSKQGMPRKAGGMKKESLTEGHHDSARVVKHPMSETGVQTNEAEILNRDLLVGDIKLLLPSPELTKEIELARAEQKKSYKSMIRTFSPHEQDEEQHLDELKQYMERTYVTRRKPKKPPMPTLANYEPHEYSSVFETMDEFFTRDVQKAESLTNIKDRIKRKELELMSMFNEVEVSEKIESDSEAD</sequence>
<feature type="region of interest" description="Disordered" evidence="1">
    <location>
        <begin position="102"/>
        <end position="153"/>
    </location>
</feature>